<dbReference type="Gene3D" id="3.30.1550.10">
    <property type="entry name" value="Ribosomal protein L11/L12, N-terminal domain"/>
    <property type="match status" value="1"/>
</dbReference>
<evidence type="ECO:0000256" key="3">
    <source>
        <dbReference type="ARBA" id="ARBA00023274"/>
    </source>
</evidence>
<dbReference type="InterPro" id="IPR020783">
    <property type="entry name" value="Ribosomal_uL11_C"/>
</dbReference>
<dbReference type="Proteomes" id="UP000663834">
    <property type="component" value="Unassembled WGS sequence"/>
</dbReference>
<dbReference type="FunFam" id="1.10.10.250:FF:000003">
    <property type="entry name" value="Mitochondrial ribosomal protein L11"/>
    <property type="match status" value="1"/>
</dbReference>
<dbReference type="EMBL" id="CAJNOV010000048">
    <property type="protein sequence ID" value="CAF0966439.1"/>
    <property type="molecule type" value="Genomic_DNA"/>
</dbReference>
<dbReference type="EMBL" id="CAJNOW010009873">
    <property type="protein sequence ID" value="CAF1572009.1"/>
    <property type="molecule type" value="Genomic_DNA"/>
</dbReference>
<evidence type="ECO:0000313" key="15">
    <source>
        <dbReference type="EMBL" id="CAF2118897.1"/>
    </source>
</evidence>
<dbReference type="PANTHER" id="PTHR11661">
    <property type="entry name" value="60S RIBOSOMAL PROTEIN L12"/>
    <property type="match status" value="1"/>
</dbReference>
<protein>
    <recommendedName>
        <fullName evidence="5">Large ribosomal subunit protein uL11m</fullName>
    </recommendedName>
    <alternativeName>
        <fullName evidence="6">39S ribosomal protein L11, mitochondrial</fullName>
    </alternativeName>
</protein>
<feature type="domain" description="Large ribosomal subunit protein uL11 N-terminal" evidence="10">
    <location>
        <begin position="29"/>
        <end position="85"/>
    </location>
</feature>
<feature type="region of interest" description="Disordered" evidence="8">
    <location>
        <begin position="188"/>
        <end position="209"/>
    </location>
</feature>
<sequence>MASSKQVGKMASKLKAAASKVILQPYFQMDIPAGQASPAPPLGPILGQHSLNIAQFCKDFNERTKDIKEGVPLPSHVYVKPDRTYELVFYTPTIEHFLLQAAGLKRPAINIGKEPGGRISVKHIYEIAKVKIQDEPYQGLTMKEMCRVLIQHANRIGMEVVSSLNVAEQTKYMEELRALHERQAKEAEEAQQAKLLRGATATADKGGKK</sequence>
<dbReference type="InterPro" id="IPR036769">
    <property type="entry name" value="Ribosomal_uL11_C_sf"/>
</dbReference>
<comment type="similarity">
    <text evidence="1 7">Belongs to the universal ribosomal protein uL11 family.</text>
</comment>
<comment type="subunit">
    <text evidence="4">Component of the mitochondrial ribosome large subunit (39S) which comprises a 16S rRNA and about 50 distinct proteins.</text>
</comment>
<evidence type="ECO:0000313" key="13">
    <source>
        <dbReference type="EMBL" id="CAF2083880.1"/>
    </source>
</evidence>
<name>A0A815YKF0_9BILA</name>
<evidence type="ECO:0000259" key="9">
    <source>
        <dbReference type="Pfam" id="PF00298"/>
    </source>
</evidence>
<proteinExistence type="inferred from homology"/>
<evidence type="ECO:0000256" key="1">
    <source>
        <dbReference type="ARBA" id="ARBA00010537"/>
    </source>
</evidence>
<dbReference type="InterPro" id="IPR000911">
    <property type="entry name" value="Ribosomal_uL11"/>
</dbReference>
<dbReference type="EMBL" id="CAJNRG010006251">
    <property type="protein sequence ID" value="CAF2083880.1"/>
    <property type="molecule type" value="Genomic_DNA"/>
</dbReference>
<dbReference type="GO" id="GO:0070180">
    <property type="term" value="F:large ribosomal subunit rRNA binding"/>
    <property type="evidence" value="ECO:0007669"/>
    <property type="project" value="TreeGrafter"/>
</dbReference>
<dbReference type="Proteomes" id="UP000663824">
    <property type="component" value="Unassembled WGS sequence"/>
</dbReference>
<dbReference type="Gene3D" id="1.10.10.250">
    <property type="entry name" value="Ribosomal protein L11, C-terminal domain"/>
    <property type="match status" value="1"/>
</dbReference>
<comment type="caution">
    <text evidence="12">The sequence shown here is derived from an EMBL/GenBank/DDBJ whole genome shotgun (WGS) entry which is preliminary data.</text>
</comment>
<evidence type="ECO:0000256" key="2">
    <source>
        <dbReference type="ARBA" id="ARBA00022980"/>
    </source>
</evidence>
<evidence type="ECO:0000313" key="12">
    <source>
        <dbReference type="EMBL" id="CAF1572009.1"/>
    </source>
</evidence>
<evidence type="ECO:0000313" key="16">
    <source>
        <dbReference type="Proteomes" id="UP000663834"/>
    </source>
</evidence>
<dbReference type="AlphaFoldDB" id="A0A815YKF0"/>
<keyword evidence="2 7" id="KW-0689">Ribosomal protein</keyword>
<evidence type="ECO:0000256" key="7">
    <source>
        <dbReference type="RuleBase" id="RU003978"/>
    </source>
</evidence>
<dbReference type="PANTHER" id="PTHR11661:SF1">
    <property type="entry name" value="LARGE RIBOSOMAL SUBUNIT PROTEIN UL11M"/>
    <property type="match status" value="1"/>
</dbReference>
<dbReference type="InterPro" id="IPR036796">
    <property type="entry name" value="Ribosomal_uL11_N_sf"/>
</dbReference>
<dbReference type="Pfam" id="PF03946">
    <property type="entry name" value="Ribosomal_L11_N"/>
    <property type="match status" value="1"/>
</dbReference>
<gene>
    <name evidence="11" type="ORF">CJN711_LOCUS656</name>
    <name evidence="12" type="ORF">KQP761_LOCUS19269</name>
    <name evidence="15" type="ORF">MBJ925_LOCUS25561</name>
    <name evidence="14" type="ORF">WKI299_LOCUS22695</name>
    <name evidence="13" type="ORF">XDN619_LOCUS15272</name>
</gene>
<dbReference type="InterPro" id="IPR020784">
    <property type="entry name" value="Ribosomal_uL11_N"/>
</dbReference>
<keyword evidence="3 7" id="KW-0687">Ribonucleoprotein</keyword>
<dbReference type="Proteomes" id="UP000663855">
    <property type="component" value="Unassembled WGS sequence"/>
</dbReference>
<dbReference type="GO" id="GO:0006412">
    <property type="term" value="P:translation"/>
    <property type="evidence" value="ECO:0007669"/>
    <property type="project" value="InterPro"/>
</dbReference>
<feature type="domain" description="Large ribosomal subunit protein uL11 C-terminal" evidence="9">
    <location>
        <begin position="91"/>
        <end position="160"/>
    </location>
</feature>
<dbReference type="SUPFAM" id="SSF54747">
    <property type="entry name" value="Ribosomal L11/L12e N-terminal domain"/>
    <property type="match status" value="1"/>
</dbReference>
<dbReference type="EMBL" id="CAJNRE010013514">
    <property type="protein sequence ID" value="CAF2118897.1"/>
    <property type="molecule type" value="Genomic_DNA"/>
</dbReference>
<evidence type="ECO:0000259" key="10">
    <source>
        <dbReference type="Pfam" id="PF03946"/>
    </source>
</evidence>
<evidence type="ECO:0000256" key="4">
    <source>
        <dbReference type="ARBA" id="ARBA00038782"/>
    </source>
</evidence>
<dbReference type="SMART" id="SM00649">
    <property type="entry name" value="RL11"/>
    <property type="match status" value="1"/>
</dbReference>
<dbReference type="OrthoDB" id="1091498at2759"/>
<dbReference type="GO" id="GO:0005762">
    <property type="term" value="C:mitochondrial large ribosomal subunit"/>
    <property type="evidence" value="ECO:0007669"/>
    <property type="project" value="TreeGrafter"/>
</dbReference>
<dbReference type="HAMAP" id="MF_00736">
    <property type="entry name" value="Ribosomal_uL11"/>
    <property type="match status" value="1"/>
</dbReference>
<dbReference type="Pfam" id="PF00298">
    <property type="entry name" value="Ribosomal_L11"/>
    <property type="match status" value="1"/>
</dbReference>
<reference evidence="12" key="1">
    <citation type="submission" date="2021-02" db="EMBL/GenBank/DDBJ databases">
        <authorList>
            <person name="Nowell W R."/>
        </authorList>
    </citation>
    <scope>NUCLEOTIDE SEQUENCE</scope>
</reference>
<dbReference type="Proteomes" id="UP000663887">
    <property type="component" value="Unassembled WGS sequence"/>
</dbReference>
<dbReference type="CDD" id="cd00349">
    <property type="entry name" value="Ribosomal_L11"/>
    <property type="match status" value="1"/>
</dbReference>
<dbReference type="Proteomes" id="UP000663856">
    <property type="component" value="Unassembled WGS sequence"/>
</dbReference>
<organism evidence="12 16">
    <name type="scientific">Rotaria magnacalcarata</name>
    <dbReference type="NCBI Taxonomy" id="392030"/>
    <lineage>
        <taxon>Eukaryota</taxon>
        <taxon>Metazoa</taxon>
        <taxon>Spiralia</taxon>
        <taxon>Gnathifera</taxon>
        <taxon>Rotifera</taxon>
        <taxon>Eurotatoria</taxon>
        <taxon>Bdelloidea</taxon>
        <taxon>Philodinida</taxon>
        <taxon>Philodinidae</taxon>
        <taxon>Rotaria</taxon>
    </lineage>
</organism>
<evidence type="ECO:0000256" key="8">
    <source>
        <dbReference type="SAM" id="MobiDB-lite"/>
    </source>
</evidence>
<dbReference type="SUPFAM" id="SSF46906">
    <property type="entry name" value="Ribosomal protein L11, C-terminal domain"/>
    <property type="match status" value="1"/>
</dbReference>
<dbReference type="GO" id="GO:0003735">
    <property type="term" value="F:structural constituent of ribosome"/>
    <property type="evidence" value="ECO:0007669"/>
    <property type="project" value="InterPro"/>
</dbReference>
<evidence type="ECO:0000256" key="6">
    <source>
        <dbReference type="ARBA" id="ARBA00041455"/>
    </source>
</evidence>
<dbReference type="EMBL" id="CAJNRF010009747">
    <property type="protein sequence ID" value="CAF2113221.1"/>
    <property type="molecule type" value="Genomic_DNA"/>
</dbReference>
<evidence type="ECO:0000256" key="5">
    <source>
        <dbReference type="ARBA" id="ARBA00040104"/>
    </source>
</evidence>
<accession>A0A815YKF0</accession>
<evidence type="ECO:0000313" key="11">
    <source>
        <dbReference type="EMBL" id="CAF0966439.1"/>
    </source>
</evidence>
<evidence type="ECO:0000313" key="14">
    <source>
        <dbReference type="EMBL" id="CAF2113221.1"/>
    </source>
</evidence>